<evidence type="ECO:0000313" key="11">
    <source>
        <dbReference type="Proteomes" id="UP000719267"/>
    </source>
</evidence>
<dbReference type="NCBIfam" id="TIGR03705">
    <property type="entry name" value="poly_P_kin"/>
    <property type="match status" value="1"/>
</dbReference>
<dbReference type="RefSeq" id="WP_219039059.1">
    <property type="nucleotide sequence ID" value="NZ_JAHWDF010000002.1"/>
</dbReference>
<evidence type="ECO:0000256" key="4">
    <source>
        <dbReference type="ARBA" id="ARBA00022777"/>
    </source>
</evidence>
<dbReference type="InterPro" id="IPR025200">
    <property type="entry name" value="PPK_C_dom2"/>
</dbReference>
<dbReference type="PIRSF" id="PIRSF015589">
    <property type="entry name" value="PP_kinase"/>
    <property type="match status" value="1"/>
</dbReference>
<keyword evidence="11" id="KW-1185">Reference proteome</keyword>
<organism evidence="10 11">
    <name type="scientific">Mesonia aestuariivivens</name>
    <dbReference type="NCBI Taxonomy" id="2796128"/>
    <lineage>
        <taxon>Bacteria</taxon>
        <taxon>Pseudomonadati</taxon>
        <taxon>Bacteroidota</taxon>
        <taxon>Flavobacteriia</taxon>
        <taxon>Flavobacteriales</taxon>
        <taxon>Flavobacteriaceae</taxon>
        <taxon>Mesonia</taxon>
    </lineage>
</organism>
<keyword evidence="7" id="KW-0479">Metal-binding</keyword>
<comment type="catalytic activity">
    <reaction evidence="7 8">
        <text>[phosphate](n) + ATP = [phosphate](n+1) + ADP</text>
        <dbReference type="Rhea" id="RHEA:19573"/>
        <dbReference type="Rhea" id="RHEA-COMP:9859"/>
        <dbReference type="Rhea" id="RHEA-COMP:14280"/>
        <dbReference type="ChEBI" id="CHEBI:16838"/>
        <dbReference type="ChEBI" id="CHEBI:30616"/>
        <dbReference type="ChEBI" id="CHEBI:456216"/>
        <dbReference type="EC" id="2.7.4.1"/>
    </reaction>
</comment>
<evidence type="ECO:0000256" key="3">
    <source>
        <dbReference type="ARBA" id="ARBA00022741"/>
    </source>
</evidence>
<dbReference type="CDD" id="cd09167">
    <property type="entry name" value="PLDc_EcPPK1_C2_like"/>
    <property type="match status" value="1"/>
</dbReference>
<comment type="cofactor">
    <cofactor evidence="7">
        <name>Mg(2+)</name>
        <dbReference type="ChEBI" id="CHEBI:18420"/>
    </cofactor>
</comment>
<dbReference type="PANTHER" id="PTHR30218">
    <property type="entry name" value="POLYPHOSPHATE KINASE"/>
    <property type="match status" value="1"/>
</dbReference>
<evidence type="ECO:0000259" key="9">
    <source>
        <dbReference type="PROSITE" id="PS50035"/>
    </source>
</evidence>
<dbReference type="InterPro" id="IPR001736">
    <property type="entry name" value="PLipase_D/transphosphatidylase"/>
</dbReference>
<feature type="binding site" evidence="7">
    <location>
        <position position="560"/>
    </location>
    <ligand>
        <name>ATP</name>
        <dbReference type="ChEBI" id="CHEBI:30616"/>
    </ligand>
</feature>
<dbReference type="InterPro" id="IPR003414">
    <property type="entry name" value="PP_kinase"/>
</dbReference>
<feature type="binding site" evidence="7">
    <location>
        <position position="464"/>
    </location>
    <ligand>
        <name>ATP</name>
        <dbReference type="ChEBI" id="CHEBI:30616"/>
    </ligand>
</feature>
<dbReference type="GO" id="GO:0008976">
    <property type="term" value="F:polyphosphate kinase activity"/>
    <property type="evidence" value="ECO:0007669"/>
    <property type="project" value="UniProtKB-EC"/>
</dbReference>
<keyword evidence="6 7" id="KW-0460">Magnesium</keyword>
<evidence type="ECO:0000256" key="1">
    <source>
        <dbReference type="ARBA" id="ARBA00022553"/>
    </source>
</evidence>
<dbReference type="EMBL" id="JAHWDF010000002">
    <property type="protein sequence ID" value="MBW2960780.1"/>
    <property type="molecule type" value="Genomic_DNA"/>
</dbReference>
<dbReference type="EC" id="2.7.4.1" evidence="7 8"/>
<protein>
    <recommendedName>
        <fullName evidence="7 8">Polyphosphate kinase</fullName>
        <ecNumber evidence="7 8">2.7.4.1</ecNumber>
    </recommendedName>
    <alternativeName>
        <fullName evidence="7">ATP-polyphosphate phosphotransferase</fullName>
    </alternativeName>
    <alternativeName>
        <fullName evidence="7">Polyphosphoric acid kinase</fullName>
    </alternativeName>
</protein>
<dbReference type="Pfam" id="PF02503">
    <property type="entry name" value="PP_kinase"/>
    <property type="match status" value="1"/>
</dbReference>
<comment type="similarity">
    <text evidence="7 8">Belongs to the polyphosphate kinase 1 (PPK1) family.</text>
</comment>
<dbReference type="Pfam" id="PF17941">
    <property type="entry name" value="PP_kinase_C_1"/>
    <property type="match status" value="1"/>
</dbReference>
<dbReference type="Pfam" id="PF13090">
    <property type="entry name" value="PP_kinase_C"/>
    <property type="match status" value="1"/>
</dbReference>
<dbReference type="Pfam" id="PF13089">
    <property type="entry name" value="PP_kinase_N"/>
    <property type="match status" value="1"/>
</dbReference>
<keyword evidence="2 7" id="KW-0808">Transferase</keyword>
<dbReference type="HAMAP" id="MF_00347">
    <property type="entry name" value="Polyphosphate_kinase"/>
    <property type="match status" value="1"/>
</dbReference>
<feature type="domain" description="PLD phosphodiesterase" evidence="9">
    <location>
        <begin position="426"/>
        <end position="460"/>
    </location>
</feature>
<sequence length="682" mass="79731">MAETEEHRFQHRDLDWLNFNERVLQEAADKSNPVLERLRFLAIFSSNLDEYYRVRVSQLRQIKKIKKSLRKKLALKPTKKVKQIIKEVKAQQVQFGELFKNEILPELAKQHIHLIQEKDFSKSQRSESKDIYTTKIKAKLQPQLVDFEKKNQLFLENNTIYFFVAFNDCKEAGVVNIPVHEVGRFLELESNKAEYYITFLDDIIRAEIHDVFPHKKVEGIYQVKMSRDAELYIDDQYNGVLAEKIYESLAQRTDGQPTRLLYDAEMPKELQKKLRKHFNLGKIDMMPGGKYHNFSDFFSFPDPTQNAALTYEKLKPIAHQAFEAKDNYFKVIKEKDQLLHFPYMSFSYVENLMEQAAEDEDVISIKISLYRVADESALTTSLLKALKKGKEVTVFIEAKARFDEENNISWGRKFEEKGAHVIYSYPKIKVHSKIFLIDRIENGESIKYAYIGTGNFNAETSKIYCDHALFTAQRKLTKELDRVFKVLEGELIIPRAKNLLVSPFDTRREFTQMILHEIDEAEAGRPAKITAKMNSLEDQEMIDLLYRANKSGVEIRLLVRGFTSLIAGVENLSENIYITSILDRFLEHGRIYVFHNGGDERVFMGSADWMDRNLDRRIEVLAPILDEDIKKELADILQIQLNDNVKARVQDYTQQNEYVAHDSKNPIRSQVEIYKYLKKKHS</sequence>
<evidence type="ECO:0000256" key="6">
    <source>
        <dbReference type="ARBA" id="ARBA00022842"/>
    </source>
</evidence>
<proteinExistence type="inferred from homology"/>
<keyword evidence="4 7" id="KW-0418">Kinase</keyword>
<dbReference type="InterPro" id="IPR024953">
    <property type="entry name" value="PP_kinase_middle"/>
</dbReference>
<comment type="caution">
    <text evidence="10">The sequence shown here is derived from an EMBL/GenBank/DDBJ whole genome shotgun (WGS) entry which is preliminary data.</text>
</comment>
<reference evidence="10 11" key="1">
    <citation type="submission" date="2021-07" db="EMBL/GenBank/DDBJ databases">
        <title>Mesonia aestuariivivens sp. nov., isolated from a tidal flat.</title>
        <authorList>
            <person name="Kim Y.-O."/>
            <person name="Yoon J.-H."/>
        </authorList>
    </citation>
    <scope>NUCLEOTIDE SEQUENCE [LARGE SCALE GENOMIC DNA]</scope>
    <source>
        <strain evidence="10 11">JHPTF-M18</strain>
    </source>
</reference>
<accession>A0ABS6VYX5</accession>
<feature type="binding site" evidence="7">
    <location>
        <position position="47"/>
    </location>
    <ligand>
        <name>ATP</name>
        <dbReference type="ChEBI" id="CHEBI:30616"/>
    </ligand>
</feature>
<keyword evidence="5 7" id="KW-0067">ATP-binding</keyword>
<dbReference type="PROSITE" id="PS50035">
    <property type="entry name" value="PLD"/>
    <property type="match status" value="1"/>
</dbReference>
<dbReference type="InterPro" id="IPR025198">
    <property type="entry name" value="PPK_N_dom"/>
</dbReference>
<dbReference type="NCBIfam" id="NF003917">
    <property type="entry name" value="PRK05443.1-1"/>
    <property type="match status" value="1"/>
</dbReference>
<evidence type="ECO:0000313" key="10">
    <source>
        <dbReference type="EMBL" id="MBW2960780.1"/>
    </source>
</evidence>
<feature type="binding site" evidence="7">
    <location>
        <position position="588"/>
    </location>
    <ligand>
        <name>ATP</name>
        <dbReference type="ChEBI" id="CHEBI:30616"/>
    </ligand>
</feature>
<gene>
    <name evidence="10" type="primary">ppk1</name>
    <name evidence="7" type="synonym">ppk</name>
    <name evidence="10" type="ORF">KW502_03050</name>
</gene>
<feature type="active site" description="Phosphohistidine intermediate" evidence="7">
    <location>
        <position position="431"/>
    </location>
</feature>
<evidence type="ECO:0000256" key="5">
    <source>
        <dbReference type="ARBA" id="ARBA00022840"/>
    </source>
</evidence>
<feature type="binding site" evidence="7">
    <location>
        <position position="401"/>
    </location>
    <ligand>
        <name>Mg(2+)</name>
        <dbReference type="ChEBI" id="CHEBI:18420"/>
    </ligand>
</feature>
<evidence type="ECO:0000256" key="2">
    <source>
        <dbReference type="ARBA" id="ARBA00022679"/>
    </source>
</evidence>
<dbReference type="InterPro" id="IPR041108">
    <property type="entry name" value="PP_kinase_C_1"/>
</dbReference>
<feature type="binding site" evidence="7">
    <location>
        <position position="371"/>
    </location>
    <ligand>
        <name>Mg(2+)</name>
        <dbReference type="ChEBI" id="CHEBI:18420"/>
    </ligand>
</feature>
<comment type="function">
    <text evidence="7 8">Catalyzes the reversible transfer of the terminal phosphate of ATP to form a long-chain polyphosphate (polyP).</text>
</comment>
<name>A0ABS6VYX5_9FLAO</name>
<dbReference type="PANTHER" id="PTHR30218:SF0">
    <property type="entry name" value="POLYPHOSPHATE KINASE"/>
    <property type="match status" value="1"/>
</dbReference>
<evidence type="ECO:0000256" key="8">
    <source>
        <dbReference type="RuleBase" id="RU003800"/>
    </source>
</evidence>
<comment type="PTM">
    <text evidence="7 8">An intermediate of this reaction is the autophosphorylated ppk in which a phosphate is covalently linked to a histidine residue through a N-P bond.</text>
</comment>
<dbReference type="Proteomes" id="UP000719267">
    <property type="component" value="Unassembled WGS sequence"/>
</dbReference>
<evidence type="ECO:0000256" key="7">
    <source>
        <dbReference type="HAMAP-Rule" id="MF_00347"/>
    </source>
</evidence>
<keyword evidence="1 7" id="KW-0597">Phosphoprotein</keyword>
<keyword evidence="3 7" id="KW-0547">Nucleotide-binding</keyword>